<protein>
    <recommendedName>
        <fullName evidence="4">Lipoprotein</fullName>
    </recommendedName>
</protein>
<gene>
    <name evidence="2" type="ORF">HCT48_07355</name>
</gene>
<name>A0A968GJV2_9SPIO</name>
<feature type="chain" id="PRO_5037791086" description="Lipoprotein" evidence="1">
    <location>
        <begin position="22"/>
        <end position="192"/>
    </location>
</feature>
<dbReference type="AlphaFoldDB" id="A0A968GJV2"/>
<evidence type="ECO:0000313" key="2">
    <source>
        <dbReference type="EMBL" id="NIZ70020.1"/>
    </source>
</evidence>
<feature type="signal peptide" evidence="1">
    <location>
        <begin position="1"/>
        <end position="21"/>
    </location>
</feature>
<keyword evidence="1" id="KW-0732">Signal</keyword>
<reference evidence="2" key="1">
    <citation type="submission" date="2020-03" db="EMBL/GenBank/DDBJ databases">
        <title>Spirochaetal bacteria isolated from arthropods constitute a novel genus Entomospira genus novum within the order Spirochaetales.</title>
        <authorList>
            <person name="Grana-Miraglia L."/>
            <person name="Sikutova S."/>
            <person name="Fingerle V."/>
            <person name="Sing A."/>
            <person name="Castillo-Ramirez S."/>
            <person name="Margos G."/>
            <person name="Rudolf I."/>
        </authorList>
    </citation>
    <scope>NUCLEOTIDE SEQUENCE</scope>
    <source>
        <strain evidence="2">BR149</strain>
    </source>
</reference>
<evidence type="ECO:0000256" key="1">
    <source>
        <dbReference type="SAM" id="SignalP"/>
    </source>
</evidence>
<organism evidence="2 3">
    <name type="scientific">Entomospira culicis</name>
    <dbReference type="NCBI Taxonomy" id="2719989"/>
    <lineage>
        <taxon>Bacteria</taxon>
        <taxon>Pseudomonadati</taxon>
        <taxon>Spirochaetota</taxon>
        <taxon>Spirochaetia</taxon>
        <taxon>Spirochaetales</taxon>
        <taxon>Spirochaetaceae</taxon>
        <taxon>Entomospira</taxon>
    </lineage>
</organism>
<sequence length="192" mass="22590">MKRAGLWILLLILMSCGGEQKATKSHALPFDASWRVWDDLVVNERDEVRELSATFRQVVRPDVTWLGMQGTLTFYLNKGEIRSVAFTPEDLYRDEEAMTTMLREHFGKNRSADEELLEAWYQRDAKESWFRKQIPQDVEITLGSRLAHYWLYDGWVIATHAGDYPYAYIAFLTEEGFHFRCIDYFIEECLVD</sequence>
<comment type="caution">
    <text evidence="2">The sequence shown here is derived from an EMBL/GenBank/DDBJ whole genome shotgun (WGS) entry which is preliminary data.</text>
</comment>
<proteinExistence type="predicted"/>
<dbReference type="Proteomes" id="UP000778951">
    <property type="component" value="Unassembled WGS sequence"/>
</dbReference>
<dbReference type="EMBL" id="JAATLM010000001">
    <property type="protein sequence ID" value="NIZ70020.1"/>
    <property type="molecule type" value="Genomic_DNA"/>
</dbReference>
<accession>A0A968GJV2</accession>
<keyword evidence="3" id="KW-1185">Reference proteome</keyword>
<dbReference type="PROSITE" id="PS51257">
    <property type="entry name" value="PROKAR_LIPOPROTEIN"/>
    <property type="match status" value="1"/>
</dbReference>
<evidence type="ECO:0008006" key="4">
    <source>
        <dbReference type="Google" id="ProtNLM"/>
    </source>
</evidence>
<evidence type="ECO:0000313" key="3">
    <source>
        <dbReference type="Proteomes" id="UP000778951"/>
    </source>
</evidence>
<dbReference type="RefSeq" id="WP_167696087.1">
    <property type="nucleotide sequence ID" value="NZ_CP118181.1"/>
</dbReference>